<gene>
    <name evidence="2" type="ORF">NPX13_g6760</name>
</gene>
<evidence type="ECO:0000313" key="3">
    <source>
        <dbReference type="Proteomes" id="UP001148614"/>
    </source>
</evidence>
<proteinExistence type="predicted"/>
<feature type="compositionally biased region" description="Polar residues" evidence="1">
    <location>
        <begin position="467"/>
        <end position="492"/>
    </location>
</feature>
<dbReference type="AlphaFoldDB" id="A0A9W8NBL5"/>
<feature type="compositionally biased region" description="Polar residues" evidence="1">
    <location>
        <begin position="305"/>
        <end position="320"/>
    </location>
</feature>
<feature type="compositionally biased region" description="Polar residues" evidence="1">
    <location>
        <begin position="740"/>
        <end position="753"/>
    </location>
</feature>
<feature type="compositionally biased region" description="Low complexity" evidence="1">
    <location>
        <begin position="434"/>
        <end position="459"/>
    </location>
</feature>
<evidence type="ECO:0000256" key="1">
    <source>
        <dbReference type="SAM" id="MobiDB-lite"/>
    </source>
</evidence>
<comment type="caution">
    <text evidence="2">The sequence shown here is derived from an EMBL/GenBank/DDBJ whole genome shotgun (WGS) entry which is preliminary data.</text>
</comment>
<feature type="region of interest" description="Disordered" evidence="1">
    <location>
        <begin position="413"/>
        <end position="554"/>
    </location>
</feature>
<accession>A0A9W8NBL5</accession>
<reference evidence="2" key="1">
    <citation type="submission" date="2022-07" db="EMBL/GenBank/DDBJ databases">
        <title>Genome Sequence of Xylaria arbuscula.</title>
        <authorList>
            <person name="Buettner E."/>
        </authorList>
    </citation>
    <scope>NUCLEOTIDE SEQUENCE</scope>
    <source>
        <strain evidence="2">VT107</strain>
    </source>
</reference>
<dbReference type="Proteomes" id="UP001148614">
    <property type="component" value="Unassembled WGS sequence"/>
</dbReference>
<sequence>MSLPSSVGHGLHRRGGCAAVDYTGESFAYVQWTGERFAKYASHTHGDLDHTAIRGSHFGTADVFIDLTVHLVDYKVNNDDDIHDNHPYHSISHVYYYYFFFFVFFFSEFFLINHNYGDELVSDFDLAFEYDLKSDLDSDFKPHCGAVVVNRPCASPDHWYFCRCSWGHRRYPDSDSEKPFYENENSTGGVDPLASRGSHIFHISPPILRTSKYRPDFFNRPAPAPILPQANQQEPPVQSPNIDRNTIGLAISRPRSFVPPRPSPKIFSSFMSSPRPAEAPPLQRKPSKLLPPRPALTLDIPPTTVPTGAPSSQVPPTTDRTSTFTNLTGFADLDSEAAEGGQTWRPPPTDPQSATTLYVADKYGNWVLSNNNRRSQIAQIVEAAELDTHTPLTKSPIEKQEEAARMADAISAATPMPRAPQPAFLSRDPANWTYSQSSSAYSQASAARQAGRRNSQGRNSALRSRKNSLGPSINRSDSKASATTIQTSSTGGNEEGGNYESDIARLSQLSPVQESPDPASKRPRVNNPKFSGRLDGATIRYVPPPKRPDFTGSPYGQPSPTLGVVYPVEGSPSAIPLPLNPRRKERRFVPIQREGSGFTPEPPNVEVFPIQNYARPNAVPNPGPYLRADFTPGQPAEPYRYGDNFQQRDPFLTPPQASVPTFTPSPPSPSPPEPVEKRSVSPPQPSIMDRGRPHIASQRAESGASFGTISSNGSSLLAKRLGNDKAGALVIDPYGKRPQQWRQQGDGTNNNGAFLSPDAYSLASPRGTLPQTPIWQPKLTPTRRGDDLFLNVQ</sequence>
<feature type="region of interest" description="Disordered" evidence="1">
    <location>
        <begin position="619"/>
        <end position="715"/>
    </location>
</feature>
<protein>
    <submittedName>
        <fullName evidence="2">Uncharacterized protein</fullName>
    </submittedName>
</protein>
<feature type="compositionally biased region" description="Pro residues" evidence="1">
    <location>
        <begin position="663"/>
        <end position="673"/>
    </location>
</feature>
<organism evidence="2 3">
    <name type="scientific">Xylaria arbuscula</name>
    <dbReference type="NCBI Taxonomy" id="114810"/>
    <lineage>
        <taxon>Eukaryota</taxon>
        <taxon>Fungi</taxon>
        <taxon>Dikarya</taxon>
        <taxon>Ascomycota</taxon>
        <taxon>Pezizomycotina</taxon>
        <taxon>Sordariomycetes</taxon>
        <taxon>Xylariomycetidae</taxon>
        <taxon>Xylariales</taxon>
        <taxon>Xylariaceae</taxon>
        <taxon>Xylaria</taxon>
    </lineage>
</organism>
<feature type="compositionally biased region" description="Polar residues" evidence="1">
    <location>
        <begin position="705"/>
        <end position="715"/>
    </location>
</feature>
<feature type="region of interest" description="Disordered" evidence="1">
    <location>
        <begin position="735"/>
        <end position="793"/>
    </location>
</feature>
<dbReference type="EMBL" id="JANPWZ010001237">
    <property type="protein sequence ID" value="KAJ3567453.1"/>
    <property type="molecule type" value="Genomic_DNA"/>
</dbReference>
<keyword evidence="3" id="KW-1185">Reference proteome</keyword>
<name>A0A9W8NBL5_9PEZI</name>
<feature type="region of interest" description="Disordered" evidence="1">
    <location>
        <begin position="253"/>
        <end position="320"/>
    </location>
</feature>
<dbReference type="VEuPathDB" id="FungiDB:F4678DRAFT_424410"/>
<evidence type="ECO:0000313" key="2">
    <source>
        <dbReference type="EMBL" id="KAJ3567453.1"/>
    </source>
</evidence>